<proteinExistence type="predicted"/>
<reference evidence="1 2" key="1">
    <citation type="submission" date="2019-03" db="EMBL/GenBank/DDBJ databases">
        <title>Freshwater and sediment microbial communities from various areas in North America, analyzing microbe dynamics in response to fracking.</title>
        <authorList>
            <person name="Lamendella R."/>
        </authorList>
    </citation>
    <scope>NUCLEOTIDE SEQUENCE [LARGE SCALE GENOMIC DNA]</scope>
    <source>
        <strain evidence="1 2">6_TX</strain>
    </source>
</reference>
<sequence>MNTITQQERAVIEALRSRGFCLAMWHPDELRGQCPVDMQQVAVNAVAEHFHSISGGSDIDLDDLSGCSVYELALPGYDGTDATLNQLLWVILDDEEAEGVRDRCTWIKNAFGVVHEPDLDNNSIDYDAREPGALDHLLSMLEGFEETVAA</sequence>
<name>A0A4R8FMY3_9GAMM</name>
<evidence type="ECO:0000313" key="1">
    <source>
        <dbReference type="EMBL" id="TDX26772.1"/>
    </source>
</evidence>
<dbReference type="EMBL" id="SOEC01000015">
    <property type="protein sequence ID" value="TDX26772.1"/>
    <property type="molecule type" value="Genomic_DNA"/>
</dbReference>
<gene>
    <name evidence="1" type="ORF">DFO67_11537</name>
</gene>
<evidence type="ECO:0000313" key="2">
    <source>
        <dbReference type="Proteomes" id="UP000294489"/>
    </source>
</evidence>
<organism evidence="1 2">
    <name type="scientific">Modicisalibacter xianhensis</name>
    <dbReference type="NCBI Taxonomy" id="442341"/>
    <lineage>
        <taxon>Bacteria</taxon>
        <taxon>Pseudomonadati</taxon>
        <taxon>Pseudomonadota</taxon>
        <taxon>Gammaproteobacteria</taxon>
        <taxon>Oceanospirillales</taxon>
        <taxon>Halomonadaceae</taxon>
        <taxon>Modicisalibacter</taxon>
    </lineage>
</organism>
<dbReference type="RefSeq" id="WP_134019312.1">
    <property type="nucleotide sequence ID" value="NZ_SOEC01000015.1"/>
</dbReference>
<dbReference type="AlphaFoldDB" id="A0A4R8FMY3"/>
<comment type="caution">
    <text evidence="1">The sequence shown here is derived from an EMBL/GenBank/DDBJ whole genome shotgun (WGS) entry which is preliminary data.</text>
</comment>
<protein>
    <submittedName>
        <fullName evidence="1">Uncharacterized protein</fullName>
    </submittedName>
</protein>
<dbReference type="Proteomes" id="UP000294489">
    <property type="component" value="Unassembled WGS sequence"/>
</dbReference>
<dbReference type="OrthoDB" id="7057139at2"/>
<accession>A0A4R8FMY3</accession>